<accession>A0A6B0YNV8</accession>
<keyword evidence="2" id="KW-0812">Transmembrane</keyword>
<dbReference type="GO" id="GO:0005886">
    <property type="term" value="C:plasma membrane"/>
    <property type="evidence" value="ECO:0007669"/>
    <property type="project" value="UniProtKB-SubCell"/>
</dbReference>
<organism evidence="3">
    <name type="scientific">Caldilineaceae bacterium SB0664_bin_27</name>
    <dbReference type="NCBI Taxonomy" id="2605260"/>
    <lineage>
        <taxon>Bacteria</taxon>
        <taxon>Bacillati</taxon>
        <taxon>Chloroflexota</taxon>
        <taxon>Caldilineae</taxon>
        <taxon>Caldilineales</taxon>
        <taxon>Caldilineaceae</taxon>
    </lineage>
</organism>
<dbReference type="AlphaFoldDB" id="A0A6B0YNV8"/>
<gene>
    <name evidence="3" type="ORF">F4Y42_02230</name>
</gene>
<evidence type="ECO:0000256" key="1">
    <source>
        <dbReference type="ARBA" id="ARBA00005698"/>
    </source>
</evidence>
<dbReference type="InterPro" id="IPR001457">
    <property type="entry name" value="NADH_UbQ/plastoQ_OxRdtase_su6"/>
</dbReference>
<keyword evidence="2" id="KW-1133">Transmembrane helix</keyword>
<dbReference type="EMBL" id="VXRG01000025">
    <property type="protein sequence ID" value="MXY92247.1"/>
    <property type="molecule type" value="Genomic_DNA"/>
</dbReference>
<keyword evidence="2" id="KW-0472">Membrane</keyword>
<dbReference type="Pfam" id="PF00499">
    <property type="entry name" value="Oxidored_q3"/>
    <property type="match status" value="1"/>
</dbReference>
<feature type="transmembrane region" description="Helical" evidence="2">
    <location>
        <begin position="148"/>
        <end position="173"/>
    </location>
</feature>
<keyword evidence="2" id="KW-0874">Quinone</keyword>
<protein>
    <recommendedName>
        <fullName evidence="2">NADH-quinone oxidoreductase subunit J</fullName>
        <ecNumber evidence="2">7.1.1.-</ecNumber>
    </recommendedName>
</protein>
<dbReference type="PANTHER" id="PTHR33269">
    <property type="entry name" value="NADH-UBIQUINONE OXIDOREDUCTASE CHAIN 6"/>
    <property type="match status" value="1"/>
</dbReference>
<comment type="similarity">
    <text evidence="1 2">Belongs to the complex I subunit 6 family.</text>
</comment>
<sequence>MQLPLGIEVPIPTFEQFVFIQVALLTAVAGLAVVMSRNLFHSALALTLTFFGVAGVYVFLEAEFLAVSQVLVYVGAIAMLIAFAIMLTRSMMYGRTSPLNNQWGKSSLFAFLFFIGLLAFARATPWPAVGEEVVADEALIGALGREFVTTYVIAFEVLGLLLLLALVGAVMLARDR</sequence>
<dbReference type="Gene3D" id="1.20.120.1200">
    <property type="entry name" value="NADH-ubiquinone/plastoquinone oxidoreductase chain 6, subunit NuoJ"/>
    <property type="match status" value="1"/>
</dbReference>
<dbReference type="PANTHER" id="PTHR33269:SF17">
    <property type="entry name" value="NADH-UBIQUINONE OXIDOREDUCTASE CHAIN 6"/>
    <property type="match status" value="1"/>
</dbReference>
<evidence type="ECO:0000256" key="2">
    <source>
        <dbReference type="RuleBase" id="RU004429"/>
    </source>
</evidence>
<comment type="function">
    <text evidence="2">NDH-1 shuttles electrons from NADH, via FMN and iron-sulfur (Fe-S) centers, to quinones in the respiratory chain. Couples the redox reaction to proton translocation (for every two electrons transferred, four hydrogen ions are translocated across the cytoplasmic membrane), and thus conserves the redox energy in a proton gradient.</text>
</comment>
<feature type="transmembrane region" description="Helical" evidence="2">
    <location>
        <begin position="66"/>
        <end position="87"/>
    </location>
</feature>
<reference evidence="3" key="1">
    <citation type="submission" date="2019-09" db="EMBL/GenBank/DDBJ databases">
        <title>Characterisation of the sponge microbiome using genome-centric metagenomics.</title>
        <authorList>
            <person name="Engelberts J.P."/>
            <person name="Robbins S.J."/>
            <person name="De Goeij J.M."/>
            <person name="Aranda M."/>
            <person name="Bell S.C."/>
            <person name="Webster N.S."/>
        </authorList>
    </citation>
    <scope>NUCLEOTIDE SEQUENCE</scope>
    <source>
        <strain evidence="3">SB0664_bin_27</strain>
    </source>
</reference>
<keyword evidence="2" id="KW-0520">NAD</keyword>
<comment type="catalytic activity">
    <reaction evidence="2">
        <text>a quinone + NADH + 5 H(+)(in) = a quinol + NAD(+) + 4 H(+)(out)</text>
        <dbReference type="Rhea" id="RHEA:57888"/>
        <dbReference type="ChEBI" id="CHEBI:15378"/>
        <dbReference type="ChEBI" id="CHEBI:24646"/>
        <dbReference type="ChEBI" id="CHEBI:57540"/>
        <dbReference type="ChEBI" id="CHEBI:57945"/>
        <dbReference type="ChEBI" id="CHEBI:132124"/>
    </reaction>
</comment>
<comment type="caution">
    <text evidence="3">The sequence shown here is derived from an EMBL/GenBank/DDBJ whole genome shotgun (WGS) entry which is preliminary data.</text>
</comment>
<name>A0A6B0YNV8_9CHLR</name>
<comment type="subcellular location">
    <subcellularLocation>
        <location evidence="2">Cell membrane</location>
        <topology evidence="2">Multi-pass membrane protein</topology>
    </subcellularLocation>
</comment>
<dbReference type="GO" id="GO:0048038">
    <property type="term" value="F:quinone binding"/>
    <property type="evidence" value="ECO:0007669"/>
    <property type="project" value="UniProtKB-UniRule"/>
</dbReference>
<keyword evidence="2" id="KW-1003">Cell membrane</keyword>
<evidence type="ECO:0000313" key="3">
    <source>
        <dbReference type="EMBL" id="MXY92247.1"/>
    </source>
</evidence>
<feature type="transmembrane region" description="Helical" evidence="2">
    <location>
        <begin position="108"/>
        <end position="128"/>
    </location>
</feature>
<dbReference type="InterPro" id="IPR042106">
    <property type="entry name" value="Nuo/plastoQ_OxRdtase_6_NuoJ"/>
</dbReference>
<feature type="transmembrane region" description="Helical" evidence="2">
    <location>
        <begin position="16"/>
        <end position="35"/>
    </location>
</feature>
<dbReference type="GO" id="GO:0008137">
    <property type="term" value="F:NADH dehydrogenase (ubiquinone) activity"/>
    <property type="evidence" value="ECO:0007669"/>
    <property type="project" value="UniProtKB-UniRule"/>
</dbReference>
<feature type="transmembrane region" description="Helical" evidence="2">
    <location>
        <begin position="42"/>
        <end position="60"/>
    </location>
</feature>
<proteinExistence type="inferred from homology"/>
<dbReference type="EC" id="7.1.1.-" evidence="2"/>